<dbReference type="CDD" id="cd06222">
    <property type="entry name" value="RNase_H_like"/>
    <property type="match status" value="1"/>
</dbReference>
<dbReference type="InterPro" id="IPR053151">
    <property type="entry name" value="RNase_H-like"/>
</dbReference>
<evidence type="ECO:0000259" key="1">
    <source>
        <dbReference type="Pfam" id="PF13456"/>
    </source>
</evidence>
<dbReference type="InterPro" id="IPR044730">
    <property type="entry name" value="RNase_H-like_dom_plant"/>
</dbReference>
<dbReference type="InterPro" id="IPR002156">
    <property type="entry name" value="RNaseH_domain"/>
</dbReference>
<dbReference type="InterPro" id="IPR036397">
    <property type="entry name" value="RNaseH_sf"/>
</dbReference>
<dbReference type="SUPFAM" id="SSF53098">
    <property type="entry name" value="Ribonuclease H-like"/>
    <property type="match status" value="1"/>
</dbReference>
<dbReference type="PANTHER" id="PTHR47723:SF24">
    <property type="entry name" value="RNASE H TYPE-1 DOMAIN-CONTAINING PROTEIN"/>
    <property type="match status" value="1"/>
</dbReference>
<keyword evidence="3" id="KW-1185">Reference proteome</keyword>
<sequence length="130" mass="14413">MQWQKPNEGWIKINTDAAFDPGTCTGSAGVVIRNHDGLVQAAAARWFDDTPDVLTAEAMAAKEGLELAVECGLFSRSMVCFRVDWVCREANSVAHRCAKMVTATERSQFWLDYIPEWLSGIAASDLYSCY</sequence>
<comment type="caution">
    <text evidence="2">The sequence shown here is derived from an EMBL/GenBank/DDBJ whole genome shotgun (WGS) entry which is preliminary data.</text>
</comment>
<dbReference type="EMBL" id="JACEFO010002065">
    <property type="protein sequence ID" value="KAF8686219.1"/>
    <property type="molecule type" value="Genomic_DNA"/>
</dbReference>
<gene>
    <name evidence="2" type="ORF">HU200_043600</name>
</gene>
<accession>A0A835B2U6</accession>
<dbReference type="AlphaFoldDB" id="A0A835B2U6"/>
<dbReference type="InterPro" id="IPR012337">
    <property type="entry name" value="RNaseH-like_sf"/>
</dbReference>
<dbReference type="GO" id="GO:0003676">
    <property type="term" value="F:nucleic acid binding"/>
    <property type="evidence" value="ECO:0007669"/>
    <property type="project" value="InterPro"/>
</dbReference>
<dbReference type="Pfam" id="PF13456">
    <property type="entry name" value="RVT_3"/>
    <property type="match status" value="1"/>
</dbReference>
<feature type="domain" description="RNase H type-1" evidence="1">
    <location>
        <begin position="14"/>
        <end position="73"/>
    </location>
</feature>
<organism evidence="2 3">
    <name type="scientific">Digitaria exilis</name>
    <dbReference type="NCBI Taxonomy" id="1010633"/>
    <lineage>
        <taxon>Eukaryota</taxon>
        <taxon>Viridiplantae</taxon>
        <taxon>Streptophyta</taxon>
        <taxon>Embryophyta</taxon>
        <taxon>Tracheophyta</taxon>
        <taxon>Spermatophyta</taxon>
        <taxon>Magnoliopsida</taxon>
        <taxon>Liliopsida</taxon>
        <taxon>Poales</taxon>
        <taxon>Poaceae</taxon>
        <taxon>PACMAD clade</taxon>
        <taxon>Panicoideae</taxon>
        <taxon>Panicodae</taxon>
        <taxon>Paniceae</taxon>
        <taxon>Anthephorinae</taxon>
        <taxon>Digitaria</taxon>
    </lineage>
</organism>
<proteinExistence type="predicted"/>
<evidence type="ECO:0000313" key="2">
    <source>
        <dbReference type="EMBL" id="KAF8686219.1"/>
    </source>
</evidence>
<dbReference type="GO" id="GO:0004523">
    <property type="term" value="F:RNA-DNA hybrid ribonuclease activity"/>
    <property type="evidence" value="ECO:0007669"/>
    <property type="project" value="InterPro"/>
</dbReference>
<evidence type="ECO:0000313" key="3">
    <source>
        <dbReference type="Proteomes" id="UP000636709"/>
    </source>
</evidence>
<dbReference type="Gene3D" id="3.30.420.10">
    <property type="entry name" value="Ribonuclease H-like superfamily/Ribonuclease H"/>
    <property type="match status" value="1"/>
</dbReference>
<reference evidence="2" key="1">
    <citation type="submission" date="2020-07" db="EMBL/GenBank/DDBJ databases">
        <title>Genome sequence and genetic diversity analysis of an under-domesticated orphan crop, white fonio (Digitaria exilis).</title>
        <authorList>
            <person name="Bennetzen J.L."/>
            <person name="Chen S."/>
            <person name="Ma X."/>
            <person name="Wang X."/>
            <person name="Yssel A.E.J."/>
            <person name="Chaluvadi S.R."/>
            <person name="Johnson M."/>
            <person name="Gangashetty P."/>
            <person name="Hamidou F."/>
            <person name="Sanogo M.D."/>
            <person name="Zwaenepoel A."/>
            <person name="Wallace J."/>
            <person name="Van De Peer Y."/>
            <person name="Van Deynze A."/>
        </authorList>
    </citation>
    <scope>NUCLEOTIDE SEQUENCE</scope>
    <source>
        <tissue evidence="2">Leaves</tissue>
    </source>
</reference>
<dbReference type="Proteomes" id="UP000636709">
    <property type="component" value="Unassembled WGS sequence"/>
</dbReference>
<protein>
    <recommendedName>
        <fullName evidence="1">RNase H type-1 domain-containing protein</fullName>
    </recommendedName>
</protein>
<name>A0A835B2U6_9POAL</name>
<dbReference type="PANTHER" id="PTHR47723">
    <property type="entry name" value="OS05G0353850 PROTEIN"/>
    <property type="match status" value="1"/>
</dbReference>
<dbReference type="OrthoDB" id="695489at2759"/>